<feature type="region of interest" description="Disordered" evidence="1">
    <location>
        <begin position="403"/>
        <end position="432"/>
    </location>
</feature>
<dbReference type="VEuPathDB" id="FungiDB:AB675_2357"/>
<gene>
    <name evidence="2" type="ORF">AB675_2357</name>
</gene>
<proteinExistence type="predicted"/>
<keyword evidence="3" id="KW-1185">Reference proteome</keyword>
<dbReference type="GeneID" id="28734203"/>
<dbReference type="OrthoDB" id="4157600at2759"/>
<comment type="caution">
    <text evidence="2">The sequence shown here is derived from an EMBL/GenBank/DDBJ whole genome shotgun (WGS) entry which is preliminary data.</text>
</comment>
<dbReference type="RefSeq" id="XP_018005098.1">
    <property type="nucleotide sequence ID" value="XM_018142323.1"/>
</dbReference>
<sequence>MESSESEMAAFHAVREEIFKKIEAIDGPNAFAYCKTLPNAPIAGLEITGLGRIGLPLQPQDALAIIGHCSQSPSGKGEQTLVDTNVRRSWELDASQFSLVNPAWAQLIGDLTKKACEELHVHSELEDVVVQPHKLLLFEAGAFSKSDQDSEKVPRMFGNMAVALPSLHVGGEVVLSHGKKELVWSSAHNSEWDVSWAAWFSDVPYEAKPVISGYRLVLTYHLLQDDDQAPQRAPGVEQVESIASSLKMYEDGLKTGRFGVDGPEFLMYHISRGYTQAELQLSSLKSLDRARVAILVEVCQINDFGIYLAKVEKSVSTYTSRHGDDEVERSEDITCLCDLNGKRFESKLLCQKECHLDGYDTDYEDPDDSESDSDDGYGGKSQQHWYRYTVALLVPPESAGSILPKLAAGKKRGNQGRDGAGGPKTKRVASGA</sequence>
<evidence type="ECO:0000313" key="2">
    <source>
        <dbReference type="EMBL" id="KPI45135.1"/>
    </source>
</evidence>
<accession>A0A0N1HAR9</accession>
<evidence type="ECO:0000313" key="3">
    <source>
        <dbReference type="Proteomes" id="UP000038010"/>
    </source>
</evidence>
<dbReference type="EMBL" id="LFJN01000002">
    <property type="protein sequence ID" value="KPI45135.1"/>
    <property type="molecule type" value="Genomic_DNA"/>
</dbReference>
<reference evidence="2 3" key="1">
    <citation type="submission" date="2015-06" db="EMBL/GenBank/DDBJ databases">
        <title>Draft genome of the ant-associated black yeast Phialophora attae CBS 131958.</title>
        <authorList>
            <person name="Moreno L.F."/>
            <person name="Stielow B.J."/>
            <person name="de Hoog S."/>
            <person name="Vicente V.A."/>
            <person name="Weiss V.A."/>
            <person name="de Vries M."/>
            <person name="Cruz L.M."/>
            <person name="Souza E.M."/>
        </authorList>
    </citation>
    <scope>NUCLEOTIDE SEQUENCE [LARGE SCALE GENOMIC DNA]</scope>
    <source>
        <strain evidence="2 3">CBS 131958</strain>
    </source>
</reference>
<dbReference type="PANTHER" id="PTHR33099:SF7">
    <property type="entry name" value="MYND-TYPE DOMAIN-CONTAINING PROTEIN"/>
    <property type="match status" value="1"/>
</dbReference>
<dbReference type="Proteomes" id="UP000038010">
    <property type="component" value="Unassembled WGS sequence"/>
</dbReference>
<organism evidence="2 3">
    <name type="scientific">Cyphellophora attinorum</name>
    <dbReference type="NCBI Taxonomy" id="1664694"/>
    <lineage>
        <taxon>Eukaryota</taxon>
        <taxon>Fungi</taxon>
        <taxon>Dikarya</taxon>
        <taxon>Ascomycota</taxon>
        <taxon>Pezizomycotina</taxon>
        <taxon>Eurotiomycetes</taxon>
        <taxon>Chaetothyriomycetidae</taxon>
        <taxon>Chaetothyriales</taxon>
        <taxon>Cyphellophoraceae</taxon>
        <taxon>Cyphellophora</taxon>
    </lineage>
</organism>
<name>A0A0N1HAR9_9EURO</name>
<protein>
    <submittedName>
        <fullName evidence="2">Uncharacterized protein</fullName>
    </submittedName>
</protein>
<dbReference type="PANTHER" id="PTHR33099">
    <property type="entry name" value="FE2OG DIOXYGENASE DOMAIN-CONTAINING PROTEIN"/>
    <property type="match status" value="1"/>
</dbReference>
<dbReference type="AlphaFoldDB" id="A0A0N1HAR9"/>
<evidence type="ECO:0000256" key="1">
    <source>
        <dbReference type="SAM" id="MobiDB-lite"/>
    </source>
</evidence>
<dbReference type="Gene3D" id="2.60.120.620">
    <property type="entry name" value="q2cbj1_9rhob like domain"/>
    <property type="match status" value="1"/>
</dbReference>